<feature type="domain" description="GS catalytic" evidence="6">
    <location>
        <begin position="106"/>
        <end position="438"/>
    </location>
</feature>
<evidence type="ECO:0000259" key="6">
    <source>
        <dbReference type="PROSITE" id="PS51987"/>
    </source>
</evidence>
<keyword evidence="8" id="KW-1185">Reference proteome</keyword>
<dbReference type="InterPro" id="IPR036651">
    <property type="entry name" value="Gln_synt_N_sf"/>
</dbReference>
<evidence type="ECO:0000313" key="8">
    <source>
        <dbReference type="Proteomes" id="UP001364156"/>
    </source>
</evidence>
<dbReference type="GO" id="GO:0016874">
    <property type="term" value="F:ligase activity"/>
    <property type="evidence" value="ECO:0007669"/>
    <property type="project" value="UniProtKB-KW"/>
</dbReference>
<dbReference type="SUPFAM" id="SSF54368">
    <property type="entry name" value="Glutamine synthetase, N-terminal domain"/>
    <property type="match status" value="1"/>
</dbReference>
<reference evidence="7 8" key="1">
    <citation type="submission" date="2023-10" db="EMBL/GenBank/DDBJ databases">
        <title>Roseovarius strain S88 nov., isolated from a marine algae.</title>
        <authorList>
            <person name="Lee M.W."/>
            <person name="Lee J.K."/>
            <person name="Kim J.M."/>
            <person name="Choi D.G."/>
            <person name="Baek J.H."/>
            <person name="Bayburt H."/>
            <person name="Jung J.J."/>
            <person name="Han D.M."/>
            <person name="Jeon C.O."/>
        </authorList>
    </citation>
    <scope>NUCLEOTIDE SEQUENCE [LARGE SCALE GENOMIC DNA]</scope>
    <source>
        <strain evidence="7 8">S88</strain>
    </source>
</reference>
<protein>
    <submittedName>
        <fullName evidence="7">Glutamine synthetase family protein</fullName>
        <ecNumber evidence="7">6.3.1.-</ecNumber>
    </submittedName>
</protein>
<dbReference type="Proteomes" id="UP001364156">
    <property type="component" value="Chromosome"/>
</dbReference>
<evidence type="ECO:0000256" key="1">
    <source>
        <dbReference type="ARBA" id="ARBA00001946"/>
    </source>
</evidence>
<dbReference type="InterPro" id="IPR014746">
    <property type="entry name" value="Gln_synth/guanido_kin_cat_dom"/>
</dbReference>
<comment type="similarity">
    <text evidence="4 5">Belongs to the glutamine synthetase family.</text>
</comment>
<dbReference type="PROSITE" id="PS51987">
    <property type="entry name" value="GS_CATALYTIC"/>
    <property type="match status" value="1"/>
</dbReference>
<dbReference type="InterPro" id="IPR008146">
    <property type="entry name" value="Gln_synth_cat_dom"/>
</dbReference>
<evidence type="ECO:0000256" key="4">
    <source>
        <dbReference type="PROSITE-ProRule" id="PRU01331"/>
    </source>
</evidence>
<name>A0ABZ2HGR2_9RHOB</name>
<dbReference type="InterPro" id="IPR027303">
    <property type="entry name" value="Gln_synth_gly_rich_site"/>
</dbReference>
<dbReference type="PANTHER" id="PTHR43785">
    <property type="entry name" value="GAMMA-GLUTAMYLPUTRESCINE SYNTHETASE"/>
    <property type="match status" value="1"/>
</dbReference>
<evidence type="ECO:0000256" key="3">
    <source>
        <dbReference type="ARBA" id="ARBA00022842"/>
    </source>
</evidence>
<gene>
    <name evidence="7" type="ORF">RZ517_12730</name>
</gene>
<keyword evidence="2 7" id="KW-0436">Ligase</keyword>
<dbReference type="EC" id="6.3.1.-" evidence="7"/>
<evidence type="ECO:0000256" key="2">
    <source>
        <dbReference type="ARBA" id="ARBA00022598"/>
    </source>
</evidence>
<evidence type="ECO:0000313" key="7">
    <source>
        <dbReference type="EMBL" id="WWR45651.1"/>
    </source>
</evidence>
<dbReference type="Gene3D" id="3.30.590.10">
    <property type="entry name" value="Glutamine synthetase/guanido kinase, catalytic domain"/>
    <property type="match status" value="1"/>
</dbReference>
<evidence type="ECO:0000256" key="5">
    <source>
        <dbReference type="RuleBase" id="RU000384"/>
    </source>
</evidence>
<dbReference type="PROSITE" id="PS00181">
    <property type="entry name" value="GLNA_ATP"/>
    <property type="match status" value="1"/>
</dbReference>
<dbReference type="Pfam" id="PF00120">
    <property type="entry name" value="Gln-synt_C"/>
    <property type="match status" value="1"/>
</dbReference>
<dbReference type="PANTHER" id="PTHR43785:SF12">
    <property type="entry name" value="TYPE-1 GLUTAMINE SYNTHETASE 2"/>
    <property type="match status" value="1"/>
</dbReference>
<sequence length="438" mass="48017">MDLSEYQTFRVAASDLNGRMRGKRVPGSYAGKLDQGAVRMPFSASNVDIFGFDIEDSPLVFETGDADGVLLPTERGPVPLPWLEVDQPLVPMAMHHEDGTPFAGDPRHALATVLARYGARGWHVIAATELEFTMVDDSGDALAPIKDPDSGRALELPDVLSLAQLDIFDAFLSDLYKACEKMGIPVQTATCESGLGQFEFTLTHQDAMRAADDTWLFKRLIKRMARKHGHAATFMAKPFAEDAGNGMHMHFSVLDAEGRNVFDNDGPEGTETLLHAIAGCLSSMQESTLLFAPHANSYERLVPGAHAPTSICWAYDNRTAALRVPGGSPKARRIEHRVAGGDTNPYLTFAAVLGAAMNGIEDARTPPPPITGNSYDQDLPQLAEDWDMAIALFEGSDALARIFHADLIRNLVLTKRQEMRLMSERPVDEHWKIYLETV</sequence>
<dbReference type="RefSeq" id="WP_338548569.1">
    <property type="nucleotide sequence ID" value="NZ_CP146069.1"/>
</dbReference>
<dbReference type="EMBL" id="CP146069">
    <property type="protein sequence ID" value="WWR45651.1"/>
    <property type="molecule type" value="Genomic_DNA"/>
</dbReference>
<dbReference type="SUPFAM" id="SSF55931">
    <property type="entry name" value="Glutamine synthetase/guanido kinase"/>
    <property type="match status" value="1"/>
</dbReference>
<accession>A0ABZ2HGR2</accession>
<keyword evidence="3" id="KW-0460">Magnesium</keyword>
<organism evidence="7 8">
    <name type="scientific">Roseovarius phycicola</name>
    <dbReference type="NCBI Taxonomy" id="3080976"/>
    <lineage>
        <taxon>Bacteria</taxon>
        <taxon>Pseudomonadati</taxon>
        <taxon>Pseudomonadota</taxon>
        <taxon>Alphaproteobacteria</taxon>
        <taxon>Rhodobacterales</taxon>
        <taxon>Roseobacteraceae</taxon>
        <taxon>Roseovarius</taxon>
    </lineage>
</organism>
<dbReference type="SMART" id="SM01230">
    <property type="entry name" value="Gln-synt_C"/>
    <property type="match status" value="1"/>
</dbReference>
<proteinExistence type="inferred from homology"/>
<comment type="cofactor">
    <cofactor evidence="1">
        <name>Mg(2+)</name>
        <dbReference type="ChEBI" id="CHEBI:18420"/>
    </cofactor>
</comment>